<name>A0A0A1UBV1_ENTIV</name>
<sequence length="237" mass="27057">MDQKEQHHFRSRSKKALSTAMLVYNVLYIGGAITFTKTKQSNYALKVLIGKEVLIDNVIYNEESMSEISDSFCQKTRSIILEYKMNRVREIDIDKTCYTKALNKKAETKDATPKTLITICRNREAAFSNFLAHILIEHNFVLHITIKTIKDSTNVQPFYVWDVVTDSFGKSVSLENDENIFSSMVQKIISKVHSKRRLTANDIFGPLTPSAFVPSDTSTFEVIVDSRGNHDFNTPFL</sequence>
<gene>
    <name evidence="2" type="ORF">EIN_370380</name>
</gene>
<dbReference type="AlphaFoldDB" id="A0A0A1UBV1"/>
<keyword evidence="1" id="KW-1133">Transmembrane helix</keyword>
<reference evidence="2 3" key="1">
    <citation type="submission" date="2012-10" db="EMBL/GenBank/DDBJ databases">
        <authorList>
            <person name="Zafar N."/>
            <person name="Inman J."/>
            <person name="Hall N."/>
            <person name="Lorenzi H."/>
            <person name="Caler E."/>
        </authorList>
    </citation>
    <scope>NUCLEOTIDE SEQUENCE [LARGE SCALE GENOMIC DNA]</scope>
    <source>
        <strain evidence="2 3">IP1</strain>
    </source>
</reference>
<keyword evidence="1" id="KW-0812">Transmembrane</keyword>
<evidence type="ECO:0000313" key="2">
    <source>
        <dbReference type="EMBL" id="ELP92686.1"/>
    </source>
</evidence>
<dbReference type="EMBL" id="KB206332">
    <property type="protein sequence ID" value="ELP92686.1"/>
    <property type="molecule type" value="Genomic_DNA"/>
</dbReference>
<dbReference type="GeneID" id="14891787"/>
<evidence type="ECO:0000313" key="3">
    <source>
        <dbReference type="Proteomes" id="UP000014680"/>
    </source>
</evidence>
<dbReference type="Proteomes" id="UP000014680">
    <property type="component" value="Unassembled WGS sequence"/>
</dbReference>
<dbReference type="VEuPathDB" id="AmoebaDB:EIN_370380"/>
<proteinExistence type="predicted"/>
<organism evidence="2 3">
    <name type="scientific">Entamoeba invadens IP1</name>
    <dbReference type="NCBI Taxonomy" id="370355"/>
    <lineage>
        <taxon>Eukaryota</taxon>
        <taxon>Amoebozoa</taxon>
        <taxon>Evosea</taxon>
        <taxon>Archamoebae</taxon>
        <taxon>Mastigamoebida</taxon>
        <taxon>Entamoebidae</taxon>
        <taxon>Entamoeba</taxon>
    </lineage>
</organism>
<dbReference type="RefSeq" id="XP_004259457.1">
    <property type="nucleotide sequence ID" value="XM_004259409.1"/>
</dbReference>
<dbReference type="KEGG" id="eiv:EIN_370380"/>
<protein>
    <submittedName>
        <fullName evidence="2">Uncharacterized protein</fullName>
    </submittedName>
</protein>
<feature type="transmembrane region" description="Helical" evidence="1">
    <location>
        <begin position="16"/>
        <end position="35"/>
    </location>
</feature>
<keyword evidence="1" id="KW-0472">Membrane</keyword>
<keyword evidence="3" id="KW-1185">Reference proteome</keyword>
<evidence type="ECO:0000256" key="1">
    <source>
        <dbReference type="SAM" id="Phobius"/>
    </source>
</evidence>
<accession>A0A0A1UBV1</accession>
<dbReference type="OrthoDB" id="26806at2759"/>